<evidence type="ECO:0000259" key="3">
    <source>
        <dbReference type="Pfam" id="PF00694"/>
    </source>
</evidence>
<dbReference type="InterPro" id="IPR015928">
    <property type="entry name" value="Aconitase/3IPM_dehydase_swvl"/>
</dbReference>
<dbReference type="Pfam" id="PF00694">
    <property type="entry name" value="Aconitase_C"/>
    <property type="match status" value="1"/>
</dbReference>
<organism evidence="4">
    <name type="scientific">marine metagenome</name>
    <dbReference type="NCBI Taxonomy" id="408172"/>
    <lineage>
        <taxon>unclassified sequences</taxon>
        <taxon>metagenomes</taxon>
        <taxon>ecological metagenomes</taxon>
    </lineage>
</organism>
<keyword evidence="1" id="KW-0456">Lyase</keyword>
<reference evidence="4" key="1">
    <citation type="submission" date="2018-05" db="EMBL/GenBank/DDBJ databases">
        <authorList>
            <person name="Lanie J.A."/>
            <person name="Ng W.-L."/>
            <person name="Kazmierczak K.M."/>
            <person name="Andrzejewski T.M."/>
            <person name="Davidsen T.M."/>
            <person name="Wayne K.J."/>
            <person name="Tettelin H."/>
            <person name="Glass J.I."/>
            <person name="Rusch D."/>
            <person name="Podicherti R."/>
            <person name="Tsui H.-C.T."/>
            <person name="Winkler M.E."/>
        </authorList>
    </citation>
    <scope>NUCLEOTIDE SEQUENCE</scope>
</reference>
<dbReference type="InterPro" id="IPR050075">
    <property type="entry name" value="LeuD"/>
</dbReference>
<feature type="non-terminal residue" evidence="4">
    <location>
        <position position="288"/>
    </location>
</feature>
<dbReference type="PANTHER" id="PTHR43345">
    <property type="entry name" value="3-ISOPROPYLMALATE DEHYDRATASE SMALL SUBUNIT 2-RELATED-RELATED"/>
    <property type="match status" value="1"/>
</dbReference>
<feature type="compositionally biased region" description="Polar residues" evidence="2">
    <location>
        <begin position="1"/>
        <end position="14"/>
    </location>
</feature>
<dbReference type="InterPro" id="IPR000573">
    <property type="entry name" value="AconitaseA/IPMdHydase_ssu_swvl"/>
</dbReference>
<proteinExistence type="predicted"/>
<evidence type="ECO:0000256" key="2">
    <source>
        <dbReference type="SAM" id="MobiDB-lite"/>
    </source>
</evidence>
<feature type="domain" description="Aconitase A/isopropylmalate dehydratase small subunit swivel" evidence="3">
    <location>
        <begin position="104"/>
        <end position="172"/>
    </location>
</feature>
<accession>A0A382G381</accession>
<protein>
    <recommendedName>
        <fullName evidence="3">Aconitase A/isopropylmalate dehydratase small subunit swivel domain-containing protein</fullName>
    </recommendedName>
</protein>
<dbReference type="PANTHER" id="PTHR43345:SF2">
    <property type="entry name" value="3-ISOPROPYLMALATE DEHYDRATASE SMALL SUBUNIT 1"/>
    <property type="match status" value="1"/>
</dbReference>
<dbReference type="SUPFAM" id="SSF52016">
    <property type="entry name" value="LeuD/IlvD-like"/>
    <property type="match status" value="1"/>
</dbReference>
<dbReference type="AlphaFoldDB" id="A0A382G381"/>
<dbReference type="GO" id="GO:0016829">
    <property type="term" value="F:lyase activity"/>
    <property type="evidence" value="ECO:0007669"/>
    <property type="project" value="UniProtKB-KW"/>
</dbReference>
<dbReference type="EMBL" id="UINC01053149">
    <property type="protein sequence ID" value="SVB69322.1"/>
    <property type="molecule type" value="Genomic_DNA"/>
</dbReference>
<evidence type="ECO:0000313" key="4">
    <source>
        <dbReference type="EMBL" id="SVB69322.1"/>
    </source>
</evidence>
<sequence length="288" mass="32042">MSAKETLTSGNHTSEMTEDLLARPTPKRAKTLKFEGRILYLADDSTLMAAQLEEGNDLNFTAELRAQLRDHISTDEITPAYICFFYDETLGDFPYLGLSTTHPHTGDKDFPVKRRSVKEGGFVCSVAGKRRGKGSSREASPYAELKAGIQVVVAESLERIYNENCQNLGLLTTSDFDVIRRIRGGEEIPLSLFTQDEDEITRQIIEYGGLFEFNVARLQGKATVPPPNCSESINLSPRPMTLAEKIFARHWVVDAANDLVGVPSVEPGEAGFFRTDIRFSHEYVTPMA</sequence>
<dbReference type="Gene3D" id="3.20.19.10">
    <property type="entry name" value="Aconitase, domain 4"/>
    <property type="match status" value="1"/>
</dbReference>
<feature type="region of interest" description="Disordered" evidence="2">
    <location>
        <begin position="1"/>
        <end position="24"/>
    </location>
</feature>
<gene>
    <name evidence="4" type="ORF">METZ01_LOCUS222176</name>
</gene>
<evidence type="ECO:0000256" key="1">
    <source>
        <dbReference type="ARBA" id="ARBA00023239"/>
    </source>
</evidence>
<name>A0A382G381_9ZZZZ</name>